<gene>
    <name evidence="1" type="ORF">H1P_380002</name>
</gene>
<name>A0A563VWR3_9CYAN</name>
<accession>A0A563VWR3</accession>
<keyword evidence="2" id="KW-1185">Reference proteome</keyword>
<dbReference type="Proteomes" id="UP000320055">
    <property type="component" value="Unassembled WGS sequence"/>
</dbReference>
<dbReference type="AlphaFoldDB" id="A0A563VWR3"/>
<proteinExistence type="predicted"/>
<reference evidence="1 2" key="1">
    <citation type="submission" date="2019-01" db="EMBL/GenBank/DDBJ databases">
        <authorList>
            <person name="Brito A."/>
        </authorList>
    </citation>
    <scope>NUCLEOTIDE SEQUENCE [LARGE SCALE GENOMIC DNA]</scope>
    <source>
        <strain evidence="1">1</strain>
    </source>
</reference>
<evidence type="ECO:0000313" key="2">
    <source>
        <dbReference type="Proteomes" id="UP000320055"/>
    </source>
</evidence>
<evidence type="ECO:0000313" key="1">
    <source>
        <dbReference type="EMBL" id="VEP15851.1"/>
    </source>
</evidence>
<organism evidence="1 2">
    <name type="scientific">Hyella patelloides LEGE 07179</name>
    <dbReference type="NCBI Taxonomy" id="945734"/>
    <lineage>
        <taxon>Bacteria</taxon>
        <taxon>Bacillati</taxon>
        <taxon>Cyanobacteriota</taxon>
        <taxon>Cyanophyceae</taxon>
        <taxon>Pleurocapsales</taxon>
        <taxon>Hyellaceae</taxon>
        <taxon>Hyella</taxon>
    </lineage>
</organism>
<dbReference type="EMBL" id="CAACVJ010000312">
    <property type="protein sequence ID" value="VEP15851.1"/>
    <property type="molecule type" value="Genomic_DNA"/>
</dbReference>
<protein>
    <submittedName>
        <fullName evidence="1">Uncharacterized protein</fullName>
    </submittedName>
</protein>
<sequence>MSLFTQISLVLIVLNLTYDKYFKFLLEKQYIQSVTVLAKNVVCHHNLVL</sequence>